<evidence type="ECO:0000256" key="6">
    <source>
        <dbReference type="ARBA" id="ARBA00023242"/>
    </source>
</evidence>
<comment type="similarity">
    <text evidence="2 8">Belongs to the Mediator complex subunit 4 family.</text>
</comment>
<proteinExistence type="inferred from homology"/>
<evidence type="ECO:0000256" key="8">
    <source>
        <dbReference type="RuleBase" id="RU364141"/>
    </source>
</evidence>
<keyword evidence="5 8" id="KW-0804">Transcription</keyword>
<comment type="function">
    <text evidence="8">Component of the Mediator complex, a coactivator involved in the regulated transcription of nearly all RNA polymerase II-dependent genes. Mediator functions as a bridge to convey information from gene-specific regulatory proteins to the basal RNA polymerase II transcription machinery. Mediator is recruited to promoters by direct interactions with regulatory proteins and serves as a scaffold for the assembly of a functional preinitiation complex with RNA polymerase II and the general transcription factors.</text>
</comment>
<comment type="subcellular location">
    <subcellularLocation>
        <location evidence="1 8">Nucleus</location>
    </subcellularLocation>
</comment>
<evidence type="ECO:0000256" key="3">
    <source>
        <dbReference type="ARBA" id="ARBA00020629"/>
    </source>
</evidence>
<keyword evidence="6 8" id="KW-0539">Nucleus</keyword>
<feature type="compositionally biased region" description="Basic and acidic residues" evidence="9">
    <location>
        <begin position="203"/>
        <end position="232"/>
    </location>
</feature>
<evidence type="ECO:0000313" key="10">
    <source>
        <dbReference type="EMBL" id="RSH95027.1"/>
    </source>
</evidence>
<comment type="caution">
    <text evidence="10">The sequence shown here is derived from an EMBL/GenBank/DDBJ whole genome shotgun (WGS) entry which is preliminary data.</text>
</comment>
<evidence type="ECO:0000256" key="5">
    <source>
        <dbReference type="ARBA" id="ARBA00023163"/>
    </source>
</evidence>
<dbReference type="GO" id="GO:0003712">
    <property type="term" value="F:transcription coregulator activity"/>
    <property type="evidence" value="ECO:0007669"/>
    <property type="project" value="InterPro"/>
</dbReference>
<keyword evidence="4 8" id="KW-0805">Transcription regulation</keyword>
<comment type="subunit">
    <text evidence="8">Component of the Mediator complex.</text>
</comment>
<dbReference type="AlphaFoldDB" id="A0A427YVA8"/>
<dbReference type="InterPro" id="IPR019258">
    <property type="entry name" value="Mediator_Med4"/>
</dbReference>
<evidence type="ECO:0000256" key="2">
    <source>
        <dbReference type="ARBA" id="ARBA00009626"/>
    </source>
</evidence>
<dbReference type="OrthoDB" id="1929813at2759"/>
<dbReference type="EMBL" id="RSCD01000001">
    <property type="protein sequence ID" value="RSH95027.1"/>
    <property type="molecule type" value="Genomic_DNA"/>
</dbReference>
<dbReference type="GO" id="GO:0070847">
    <property type="term" value="C:core mediator complex"/>
    <property type="evidence" value="ECO:0007669"/>
    <property type="project" value="TreeGrafter"/>
</dbReference>
<keyword evidence="11" id="KW-1185">Reference proteome</keyword>
<evidence type="ECO:0000256" key="9">
    <source>
        <dbReference type="SAM" id="MobiDB-lite"/>
    </source>
</evidence>
<organism evidence="10 11">
    <name type="scientific">Saitozyma podzolica</name>
    <dbReference type="NCBI Taxonomy" id="1890683"/>
    <lineage>
        <taxon>Eukaryota</taxon>
        <taxon>Fungi</taxon>
        <taxon>Dikarya</taxon>
        <taxon>Basidiomycota</taxon>
        <taxon>Agaricomycotina</taxon>
        <taxon>Tremellomycetes</taxon>
        <taxon>Tremellales</taxon>
        <taxon>Trimorphomycetaceae</taxon>
        <taxon>Saitozyma</taxon>
    </lineage>
</organism>
<dbReference type="PANTHER" id="PTHR13208:SF2">
    <property type="entry name" value="MEDIATOR OF RNA POLYMERASE II TRANSCRIPTION SUBUNIT 4"/>
    <property type="match status" value="1"/>
</dbReference>
<keyword evidence="8" id="KW-0010">Activator</keyword>
<dbReference type="GO" id="GO:0016592">
    <property type="term" value="C:mediator complex"/>
    <property type="evidence" value="ECO:0007669"/>
    <property type="project" value="InterPro"/>
</dbReference>
<dbReference type="STRING" id="1890683.A0A427YVA8"/>
<gene>
    <name evidence="8" type="primary">MED4</name>
    <name evidence="10" type="ORF">EHS25_000113</name>
</gene>
<name>A0A427YVA8_9TREE</name>
<accession>A0A427YVA8</accession>
<sequence length="248" mass="27067">MTYDLPSTAPHHALLDNLSQQSSLLTALFTHLSQPLSSNPSPLAIPPIPSFPSTSSPSDPLNTIYAALAERERDLAGIVSRTYEHQAAYASLMRKRDEVSGLERRVRGLVKALERDRKELEGMVQSGEEIRESIAKSEKDPLPVKPLLAHAQALATHSSAPVSSLLTPLDRANALPWPTEAAMRQGLLFALQGSMSGVGDVGKIGDETKEVPAETRETQREVIHEDTGRRFDPNAVFELDLNSDSEED</sequence>
<evidence type="ECO:0000256" key="7">
    <source>
        <dbReference type="ARBA" id="ARBA00031257"/>
    </source>
</evidence>
<protein>
    <recommendedName>
        <fullName evidence="3 8">Mediator of RNA polymerase II transcription subunit 4</fullName>
    </recommendedName>
    <alternativeName>
        <fullName evidence="7 8">Mediator complex subunit 4</fullName>
    </alternativeName>
</protein>
<dbReference type="Proteomes" id="UP000279259">
    <property type="component" value="Unassembled WGS sequence"/>
</dbReference>
<dbReference type="PANTHER" id="PTHR13208">
    <property type="entry name" value="MEDIATOR OF RNA POLYMERASE II TRANSCRIPTION SUBUNIT 4"/>
    <property type="match status" value="1"/>
</dbReference>
<reference evidence="10 11" key="1">
    <citation type="submission" date="2018-11" db="EMBL/GenBank/DDBJ databases">
        <title>Genome sequence of Saitozyma podzolica DSM 27192.</title>
        <authorList>
            <person name="Aliyu H."/>
            <person name="Gorte O."/>
            <person name="Ochsenreither K."/>
        </authorList>
    </citation>
    <scope>NUCLEOTIDE SEQUENCE [LARGE SCALE GENOMIC DNA]</scope>
    <source>
        <strain evidence="10 11">DSM 27192</strain>
    </source>
</reference>
<evidence type="ECO:0000313" key="11">
    <source>
        <dbReference type="Proteomes" id="UP000279259"/>
    </source>
</evidence>
<dbReference type="GO" id="GO:0006357">
    <property type="term" value="P:regulation of transcription by RNA polymerase II"/>
    <property type="evidence" value="ECO:0007669"/>
    <property type="project" value="InterPro"/>
</dbReference>
<evidence type="ECO:0000256" key="1">
    <source>
        <dbReference type="ARBA" id="ARBA00004123"/>
    </source>
</evidence>
<feature type="region of interest" description="Disordered" evidence="9">
    <location>
        <begin position="201"/>
        <end position="233"/>
    </location>
</feature>
<evidence type="ECO:0000256" key="4">
    <source>
        <dbReference type="ARBA" id="ARBA00023015"/>
    </source>
</evidence>
<dbReference type="Pfam" id="PF10018">
    <property type="entry name" value="Med4"/>
    <property type="match status" value="1"/>
</dbReference>